<dbReference type="InterPro" id="IPR005182">
    <property type="entry name" value="YdbS-like_PH"/>
</dbReference>
<dbReference type="PANTHER" id="PTHR34473:SF2">
    <property type="entry name" value="UPF0699 TRANSMEMBRANE PROTEIN YDBT"/>
    <property type="match status" value="1"/>
</dbReference>
<feature type="domain" description="YdbS-like PH" evidence="3">
    <location>
        <begin position="478"/>
        <end position="572"/>
    </location>
</feature>
<proteinExistence type="predicted"/>
<evidence type="ECO:0000259" key="3">
    <source>
        <dbReference type="Pfam" id="PF03703"/>
    </source>
</evidence>
<name>A0ABN5PQX8_9ACTO</name>
<dbReference type="EMBL" id="CP032514">
    <property type="protein sequence ID" value="AYD90751.1"/>
    <property type="molecule type" value="Genomic_DNA"/>
</dbReference>
<dbReference type="PANTHER" id="PTHR34473">
    <property type="entry name" value="UPF0699 TRANSMEMBRANE PROTEIN YDBS"/>
    <property type="match status" value="1"/>
</dbReference>
<keyword evidence="2" id="KW-1133">Transmembrane helix</keyword>
<evidence type="ECO:0000313" key="4">
    <source>
        <dbReference type="EMBL" id="AYD90751.1"/>
    </source>
</evidence>
<accession>A0ABN5PQX8</accession>
<gene>
    <name evidence="4" type="ORF">D5R93_02680</name>
</gene>
<reference evidence="4 5" key="1">
    <citation type="submission" date="2018-09" db="EMBL/GenBank/DDBJ databases">
        <authorList>
            <person name="Li J."/>
        </authorList>
    </citation>
    <scope>NUCLEOTIDE SEQUENCE [LARGE SCALE GENOMIC DNA]</scope>
    <source>
        <strain evidence="4 5">2129</strain>
    </source>
</reference>
<keyword evidence="2" id="KW-0472">Membrane</keyword>
<keyword evidence="5" id="KW-1185">Reference proteome</keyword>
<dbReference type="Proteomes" id="UP000273001">
    <property type="component" value="Chromosome"/>
</dbReference>
<feature type="domain" description="YdbS-like PH" evidence="3">
    <location>
        <begin position="102"/>
        <end position="181"/>
    </location>
</feature>
<feature type="region of interest" description="Disordered" evidence="1">
    <location>
        <begin position="184"/>
        <end position="253"/>
    </location>
</feature>
<keyword evidence="2" id="KW-0812">Transmembrane</keyword>
<feature type="transmembrane region" description="Helical" evidence="2">
    <location>
        <begin position="277"/>
        <end position="299"/>
    </location>
</feature>
<feature type="region of interest" description="Disordered" evidence="1">
    <location>
        <begin position="1"/>
        <end position="22"/>
    </location>
</feature>
<feature type="compositionally biased region" description="Basic and acidic residues" evidence="1">
    <location>
        <begin position="242"/>
        <end position="253"/>
    </location>
</feature>
<evidence type="ECO:0000256" key="1">
    <source>
        <dbReference type="SAM" id="MobiDB-lite"/>
    </source>
</evidence>
<feature type="transmembrane region" description="Helical" evidence="2">
    <location>
        <begin position="80"/>
        <end position="100"/>
    </location>
</feature>
<feature type="transmembrane region" description="Helical" evidence="2">
    <location>
        <begin position="305"/>
        <end position="327"/>
    </location>
</feature>
<evidence type="ECO:0000256" key="2">
    <source>
        <dbReference type="SAM" id="Phobius"/>
    </source>
</evidence>
<evidence type="ECO:0000313" key="5">
    <source>
        <dbReference type="Proteomes" id="UP000273001"/>
    </source>
</evidence>
<feature type="domain" description="YdbS-like PH" evidence="3">
    <location>
        <begin position="334"/>
        <end position="390"/>
    </location>
</feature>
<sequence length="586" mass="63475">MTTTAREVGDVGARSPGRGGAAAAEPRDVVWHRVSVVTPFLEGWKTVTGVLAVILVRNIEETLAAYRYLREHGTVLRGPFPYLLAVIALLLLGWAVLGLVSWWRRSYAVDADGVYLRSGILVRRLRVARLSRIQSVSTVYPLLGRLLGLGRLTVEVAGGRGSRVVISFLRARELSALRDQIRRLTEAGPPPGDHPEQLSGDVSAGQAASGVGTTGLHQQPPAQARVQEVRGARASRQGASGGDRRDDQVRGSHRDNQEQFLYEVGTGVLIGSILRSVAAVGVVLGAVSYAAVVLALVVLDGTELTLALLLNLWGMLAFPVICWSYAWQRLTRGWRFRALATPQGIRMRYGLTSETTRTLPPGRVHAVSLAQPLLWRRKDWWTVETSVAGMEEAGEAGSSRLVSESRLLPVGSRQTALLALGMVVPDLGLTGCPPTLVDGVLSGRDDDGVGDTSSPVGAPGRGLIRVPRRARLFSPLAWRRDAVALTETCVLIRGARWTRRVSVVPYERVQSIRITQGSWARRWGLAGLRLDMVSTSVTTSVGNLALSDATALAQEVSLRALRRRRAEEAERWMERAARMLPGGGQA</sequence>
<feature type="compositionally biased region" description="Low complexity" evidence="1">
    <location>
        <begin position="12"/>
        <end position="22"/>
    </location>
</feature>
<dbReference type="Pfam" id="PF03703">
    <property type="entry name" value="bPH_2"/>
    <property type="match status" value="3"/>
</dbReference>
<organism evidence="4 5">
    <name type="scientific">Actinomyces lilanjuaniae</name>
    <dbReference type="NCBI Taxonomy" id="2321394"/>
    <lineage>
        <taxon>Bacteria</taxon>
        <taxon>Bacillati</taxon>
        <taxon>Actinomycetota</taxon>
        <taxon>Actinomycetes</taxon>
        <taxon>Actinomycetales</taxon>
        <taxon>Actinomycetaceae</taxon>
        <taxon>Actinomyces</taxon>
    </lineage>
</organism>
<protein>
    <recommendedName>
        <fullName evidence="3">YdbS-like PH domain-containing protein</fullName>
    </recommendedName>
</protein>